<proteinExistence type="predicted"/>
<dbReference type="AlphaFoldDB" id="A0A022R9T1"/>
<keyword evidence="4" id="KW-1185">Reference proteome</keyword>
<gene>
    <name evidence="3" type="ORF">MIMGU_mgv1a008257mg</name>
</gene>
<reference evidence="3 4" key="1">
    <citation type="journal article" date="2013" name="Proc. Natl. Acad. Sci. U.S.A.">
        <title>Fine-scale variation in meiotic recombination in Mimulus inferred from population shotgun sequencing.</title>
        <authorList>
            <person name="Hellsten U."/>
            <person name="Wright K.M."/>
            <person name="Jenkins J."/>
            <person name="Shu S."/>
            <person name="Yuan Y."/>
            <person name="Wessler S.R."/>
            <person name="Schmutz J."/>
            <person name="Willis J.H."/>
            <person name="Rokhsar D.S."/>
        </authorList>
    </citation>
    <scope>NUCLEOTIDE SEQUENCE [LARGE SCALE GENOMIC DNA]</scope>
    <source>
        <strain evidence="4">cv. DUN x IM62</strain>
    </source>
</reference>
<dbReference type="EMBL" id="KI630608">
    <property type="protein sequence ID" value="EYU35665.1"/>
    <property type="molecule type" value="Genomic_DNA"/>
</dbReference>
<sequence>MLKRQESSLSSSRRQAAAAAAATPPPETHHAKAIGCMSGLIQLFSKYQNPNKRLTFGRKHEKRKPTSPTKTKESLPAKNPPFSPKQDRSKKQNSDVKVPRSPTLPPEIRRSDAAKSPHNPRTPSSSLVARLMGLEDIGGCAAVKRAAPEEDRTAAEKRQRLLEALEKCNEDLEALKRIIKAVQTSDVRLQPPPPHRSVILHSSGGDNEGSMLLVKPYIEKCTDAGDEKRNIPVEEECLLTRSPLSGFSGAGAVQNTNTAGATKIHATTQQRKPTSAKKPGEDDEPTAAKLLNTDSTLQMRRRAASAAVAPSWCSRAMVHSVEEVCVDIAWGEKREVGRIGLVLQDHLCRELIEDLVKEMNSNWPIRPLPLEACKRKLCF</sequence>
<feature type="compositionally biased region" description="Low complexity" evidence="2">
    <location>
        <begin position="7"/>
        <end position="22"/>
    </location>
</feature>
<feature type="coiled-coil region" evidence="1">
    <location>
        <begin position="155"/>
        <end position="185"/>
    </location>
</feature>
<feature type="compositionally biased region" description="Polar residues" evidence="2">
    <location>
        <begin position="259"/>
        <end position="273"/>
    </location>
</feature>
<evidence type="ECO:0000256" key="1">
    <source>
        <dbReference type="SAM" id="Coils"/>
    </source>
</evidence>
<dbReference type="OrthoDB" id="780613at2759"/>
<dbReference type="eggNOG" id="ENOG502QWGU">
    <property type="taxonomic scope" value="Eukaryota"/>
</dbReference>
<dbReference type="PANTHER" id="PTHR37234">
    <property type="entry name" value="OS03G0319200 PROTEIN"/>
    <property type="match status" value="1"/>
</dbReference>
<feature type="compositionally biased region" description="Basic residues" evidence="2">
    <location>
        <begin position="55"/>
        <end position="65"/>
    </location>
</feature>
<evidence type="ECO:0008006" key="5">
    <source>
        <dbReference type="Google" id="ProtNLM"/>
    </source>
</evidence>
<dbReference type="STRING" id="4155.A0A022R9T1"/>
<feature type="compositionally biased region" description="Basic and acidic residues" evidence="2">
    <location>
        <begin position="85"/>
        <end position="98"/>
    </location>
</feature>
<dbReference type="OMA" id="FQLVCKY"/>
<name>A0A022R9T1_ERYGU</name>
<dbReference type="PhylomeDB" id="A0A022R9T1"/>
<dbReference type="KEGG" id="egt:105959946"/>
<feature type="region of interest" description="Disordered" evidence="2">
    <location>
        <begin position="259"/>
        <end position="287"/>
    </location>
</feature>
<evidence type="ECO:0000313" key="4">
    <source>
        <dbReference type="Proteomes" id="UP000030748"/>
    </source>
</evidence>
<dbReference type="Proteomes" id="UP000030748">
    <property type="component" value="Unassembled WGS sequence"/>
</dbReference>
<accession>A0A022R9T1</accession>
<dbReference type="PANTHER" id="PTHR37234:SF1">
    <property type="entry name" value="OS03G0319200 PROTEIN"/>
    <property type="match status" value="1"/>
</dbReference>
<keyword evidence="1" id="KW-0175">Coiled coil</keyword>
<evidence type="ECO:0000313" key="3">
    <source>
        <dbReference type="EMBL" id="EYU35665.1"/>
    </source>
</evidence>
<feature type="region of interest" description="Disordered" evidence="2">
    <location>
        <begin position="51"/>
        <end position="125"/>
    </location>
</feature>
<organism evidence="3 4">
    <name type="scientific">Erythranthe guttata</name>
    <name type="common">Yellow monkey flower</name>
    <name type="synonym">Mimulus guttatus</name>
    <dbReference type="NCBI Taxonomy" id="4155"/>
    <lineage>
        <taxon>Eukaryota</taxon>
        <taxon>Viridiplantae</taxon>
        <taxon>Streptophyta</taxon>
        <taxon>Embryophyta</taxon>
        <taxon>Tracheophyta</taxon>
        <taxon>Spermatophyta</taxon>
        <taxon>Magnoliopsida</taxon>
        <taxon>eudicotyledons</taxon>
        <taxon>Gunneridae</taxon>
        <taxon>Pentapetalae</taxon>
        <taxon>asterids</taxon>
        <taxon>lamiids</taxon>
        <taxon>Lamiales</taxon>
        <taxon>Phrymaceae</taxon>
        <taxon>Erythranthe</taxon>
    </lineage>
</organism>
<feature type="region of interest" description="Disordered" evidence="2">
    <location>
        <begin position="1"/>
        <end position="33"/>
    </location>
</feature>
<evidence type="ECO:0000256" key="2">
    <source>
        <dbReference type="SAM" id="MobiDB-lite"/>
    </source>
</evidence>
<protein>
    <recommendedName>
        <fullName evidence="5">DUF3741 domain-containing protein</fullName>
    </recommendedName>
</protein>